<evidence type="ECO:0000259" key="1">
    <source>
        <dbReference type="Pfam" id="PF07727"/>
    </source>
</evidence>
<proteinExistence type="predicted"/>
<dbReference type="AlphaFoldDB" id="A0AAE1RZH6"/>
<name>A0AAE1RZH6_9SOLA</name>
<reference evidence="2" key="1">
    <citation type="submission" date="2023-12" db="EMBL/GenBank/DDBJ databases">
        <title>Genome assembly of Anisodus tanguticus.</title>
        <authorList>
            <person name="Wang Y.-J."/>
        </authorList>
    </citation>
    <scope>NUCLEOTIDE SEQUENCE</scope>
    <source>
        <strain evidence="2">KB-2021</strain>
        <tissue evidence="2">Leaf</tissue>
    </source>
</reference>
<feature type="domain" description="Reverse transcriptase Ty1/copia-type" evidence="1">
    <location>
        <begin position="1"/>
        <end position="162"/>
    </location>
</feature>
<organism evidence="2 3">
    <name type="scientific">Anisodus tanguticus</name>
    <dbReference type="NCBI Taxonomy" id="243964"/>
    <lineage>
        <taxon>Eukaryota</taxon>
        <taxon>Viridiplantae</taxon>
        <taxon>Streptophyta</taxon>
        <taxon>Embryophyta</taxon>
        <taxon>Tracheophyta</taxon>
        <taxon>Spermatophyta</taxon>
        <taxon>Magnoliopsida</taxon>
        <taxon>eudicotyledons</taxon>
        <taxon>Gunneridae</taxon>
        <taxon>Pentapetalae</taxon>
        <taxon>asterids</taxon>
        <taxon>lamiids</taxon>
        <taxon>Solanales</taxon>
        <taxon>Solanaceae</taxon>
        <taxon>Solanoideae</taxon>
        <taxon>Hyoscyameae</taxon>
        <taxon>Anisodus</taxon>
    </lineage>
</organism>
<sequence>MDVKTAFLNGDLEEEIYMDQPEGYAIQGQEKKVYWISKSLYGLKQAPKQWHEKFDSTLLSKGFAINECDKCIYTKGNSDSFVMICLYIDDMLITGSSPRVILETKNMLKQCFDMKDIGIADVILGIKISKTSDGLVLSQSHYIEDVLRKFEMLDSSPIKSPMDTNQNLDKNLGAPVYQERYAQVIGSLMYITNCTRPNNAYAVNKLARFTRNSSDDHWKALNRVLQYLKYTLTFGLHYSRYPAILEGYSDANWISDIENTKSTSGYVFTIGGEVVSWKSSKQTCIARSTMESEFIALDKAGEEAEWLHDFLKDVPCWNKPVPSIMIHYDSQSALGRAQNSMYNGKSRHIRRRHKTVRQLITTGIISIDYIKSKDNIVDPLTKGLPKDQMVCLSRGMGLKPKV</sequence>
<comment type="caution">
    <text evidence="2">The sequence shown here is derived from an EMBL/GenBank/DDBJ whole genome shotgun (WGS) entry which is preliminary data.</text>
</comment>
<dbReference type="PANTHER" id="PTHR11439:SF521">
    <property type="entry name" value="RNA-DIRECTED DNA POLYMERASE"/>
    <property type="match status" value="1"/>
</dbReference>
<dbReference type="EMBL" id="JAVYJV010000011">
    <property type="protein sequence ID" value="KAK4359751.1"/>
    <property type="molecule type" value="Genomic_DNA"/>
</dbReference>
<dbReference type="PANTHER" id="PTHR11439">
    <property type="entry name" value="GAG-POL-RELATED RETROTRANSPOSON"/>
    <property type="match status" value="1"/>
</dbReference>
<dbReference type="Pfam" id="PF07727">
    <property type="entry name" value="RVT_2"/>
    <property type="match status" value="1"/>
</dbReference>
<accession>A0AAE1RZH6</accession>
<gene>
    <name evidence="2" type="ORF">RND71_021980</name>
</gene>
<dbReference type="CDD" id="cd09272">
    <property type="entry name" value="RNase_HI_RT_Ty1"/>
    <property type="match status" value="1"/>
</dbReference>
<dbReference type="SUPFAM" id="SSF56672">
    <property type="entry name" value="DNA/RNA polymerases"/>
    <property type="match status" value="1"/>
</dbReference>
<dbReference type="Proteomes" id="UP001291623">
    <property type="component" value="Unassembled WGS sequence"/>
</dbReference>
<keyword evidence="3" id="KW-1185">Reference proteome</keyword>
<protein>
    <recommendedName>
        <fullName evidence="1">Reverse transcriptase Ty1/copia-type domain-containing protein</fullName>
    </recommendedName>
</protein>
<evidence type="ECO:0000313" key="3">
    <source>
        <dbReference type="Proteomes" id="UP001291623"/>
    </source>
</evidence>
<dbReference type="InterPro" id="IPR043502">
    <property type="entry name" value="DNA/RNA_pol_sf"/>
</dbReference>
<dbReference type="InterPro" id="IPR013103">
    <property type="entry name" value="RVT_2"/>
</dbReference>
<evidence type="ECO:0000313" key="2">
    <source>
        <dbReference type="EMBL" id="KAK4359751.1"/>
    </source>
</evidence>